<evidence type="ECO:0000259" key="15">
    <source>
        <dbReference type="PROSITE" id="PS50011"/>
    </source>
</evidence>
<dbReference type="InterPro" id="IPR000719">
    <property type="entry name" value="Prot_kinase_dom"/>
</dbReference>
<evidence type="ECO:0000256" key="11">
    <source>
        <dbReference type="ARBA" id="ARBA00047899"/>
    </source>
</evidence>
<dbReference type="Gramene" id="QL04p002639:mrna">
    <property type="protein sequence ID" value="QL04p002639:mrna"/>
    <property type="gene ID" value="QL04p002639"/>
</dbReference>
<dbReference type="Gene3D" id="2.90.10.30">
    <property type="match status" value="1"/>
</dbReference>
<keyword evidence="8" id="KW-0067">ATP-binding</keyword>
<accession>A0A7N2LCN8</accession>
<dbReference type="PROSITE" id="PS50927">
    <property type="entry name" value="BULB_LECTIN"/>
    <property type="match status" value="1"/>
</dbReference>
<reference evidence="17 18" key="1">
    <citation type="journal article" date="2016" name="G3 (Bethesda)">
        <title>First Draft Assembly and Annotation of the Genome of a California Endemic Oak Quercus lobata Nee (Fagaceae).</title>
        <authorList>
            <person name="Sork V.L."/>
            <person name="Fitz-Gibbon S.T."/>
            <person name="Puiu D."/>
            <person name="Crepeau M."/>
            <person name="Gugger P.F."/>
            <person name="Sherman R."/>
            <person name="Stevens K."/>
            <person name="Langley C.H."/>
            <person name="Pellegrini M."/>
            <person name="Salzberg S.L."/>
        </authorList>
    </citation>
    <scope>NUCLEOTIDE SEQUENCE [LARGE SCALE GENOMIC DNA]</scope>
    <source>
        <strain evidence="17 18">cv. SW786</strain>
    </source>
</reference>
<dbReference type="FunFam" id="1.10.510.10:FF:001023">
    <property type="entry name" value="Os07g0541700 protein"/>
    <property type="match status" value="1"/>
</dbReference>
<evidence type="ECO:0000256" key="8">
    <source>
        <dbReference type="ARBA" id="ARBA00022840"/>
    </source>
</evidence>
<sequence length="555" mass="62074">MVSSTLPDCCFLFLLLLLLPLLPTVFNYTSDDCNIQQGTGPWTSPLGEFAFGFHPLNETGNQFLLAVWFNRIKDKTIVWSANGNEPVPPGSELKKNINGEFVLNNQEGKELWRAPSNGSKSSCAAILDNGNLVILDENNNSVWESFKKPTDTILTGQILHMNTALRSRQSLTNYSEGRFQLSLQLDGNFVLYSLSMPSEILEKPYFATGTMYWESKLMFTEAGYLYVQDAKSNNTFNLTKGDPGSNKNFYHMARIDYDGIFRLYQHLKNEGATSCGNCPLSWTAVQGIPDDICAAFASYSSGGGFCGPNSICTSANNSNAVFCQCPSGFSPMDQSNNWLGCKPNFALPTCDSGWEATKELVEFIELPNTDWQFSDYNLLQGPGMNKSRCRQEGLDDCLCVVVVYEDIGNVCWMNQYPLSNGRQSPGTTRISLIKLPKGYGSVYKKGHYETLVLALLLGSSAFLNILLFLAIFVAVYYLYHKKQKLLWNIDSTLATMPHWNQRVQIAFGIARGLIYLHEECYTQIIHCDIKSQNILLDEYFTPRIADFGLAKLLLA</sequence>
<dbReference type="InterPro" id="IPR051343">
    <property type="entry name" value="G-type_lectin_kinases/EP1-like"/>
</dbReference>
<dbReference type="GO" id="GO:0005524">
    <property type="term" value="F:ATP binding"/>
    <property type="evidence" value="ECO:0007669"/>
    <property type="project" value="UniProtKB-KW"/>
</dbReference>
<feature type="chain" id="PRO_5029642525" description="non-specific serine/threonine protein kinase" evidence="14">
    <location>
        <begin position="28"/>
        <end position="555"/>
    </location>
</feature>
<evidence type="ECO:0000256" key="10">
    <source>
        <dbReference type="ARBA" id="ARBA00023180"/>
    </source>
</evidence>
<evidence type="ECO:0000256" key="13">
    <source>
        <dbReference type="SAM" id="Phobius"/>
    </source>
</evidence>
<dbReference type="Pfam" id="PF01453">
    <property type="entry name" value="B_lectin"/>
    <property type="match status" value="1"/>
</dbReference>
<dbReference type="SUPFAM" id="SSF56112">
    <property type="entry name" value="Protein kinase-like (PK-like)"/>
    <property type="match status" value="1"/>
</dbReference>
<keyword evidence="9" id="KW-1015">Disulfide bond</keyword>
<keyword evidence="2" id="KW-0723">Serine/threonine-protein kinase</keyword>
<evidence type="ECO:0000256" key="14">
    <source>
        <dbReference type="SAM" id="SignalP"/>
    </source>
</evidence>
<dbReference type="PANTHER" id="PTHR47976:SF2">
    <property type="entry name" value="RECEPTOR-LIKE SERINE_THREONINE-PROTEIN KINASE"/>
    <property type="match status" value="1"/>
</dbReference>
<dbReference type="Proteomes" id="UP000594261">
    <property type="component" value="Chromosome 4"/>
</dbReference>
<dbReference type="EMBL" id="LRBV02000004">
    <property type="status" value="NOT_ANNOTATED_CDS"/>
    <property type="molecule type" value="Genomic_DNA"/>
</dbReference>
<dbReference type="FunFam" id="2.90.10.30:FF:000001">
    <property type="entry name" value="Serine/threonine-protein kinase"/>
    <property type="match status" value="1"/>
</dbReference>
<keyword evidence="10" id="KW-0325">Glycoprotein</keyword>
<evidence type="ECO:0000256" key="4">
    <source>
        <dbReference type="ARBA" id="ARBA00022679"/>
    </source>
</evidence>
<evidence type="ECO:0000256" key="2">
    <source>
        <dbReference type="ARBA" id="ARBA00022527"/>
    </source>
</evidence>
<dbReference type="Gene3D" id="1.10.510.10">
    <property type="entry name" value="Transferase(Phosphotransferase) domain 1"/>
    <property type="match status" value="1"/>
</dbReference>
<dbReference type="SUPFAM" id="SSF51110">
    <property type="entry name" value="alpha-D-mannose-specific plant lectins"/>
    <property type="match status" value="1"/>
</dbReference>
<evidence type="ECO:0000256" key="9">
    <source>
        <dbReference type="ARBA" id="ARBA00023157"/>
    </source>
</evidence>
<dbReference type="InterPro" id="IPR036426">
    <property type="entry name" value="Bulb-type_lectin_dom_sf"/>
</dbReference>
<evidence type="ECO:0000259" key="16">
    <source>
        <dbReference type="PROSITE" id="PS50927"/>
    </source>
</evidence>
<keyword evidence="6" id="KW-0547">Nucleotide-binding</keyword>
<keyword evidence="13" id="KW-0472">Membrane</keyword>
<dbReference type="EC" id="2.7.11.1" evidence="1"/>
<evidence type="ECO:0000313" key="18">
    <source>
        <dbReference type="Proteomes" id="UP000594261"/>
    </source>
</evidence>
<evidence type="ECO:0000256" key="5">
    <source>
        <dbReference type="ARBA" id="ARBA00022729"/>
    </source>
</evidence>
<keyword evidence="7" id="KW-0418">Kinase</keyword>
<keyword evidence="3" id="KW-0245">EGF-like domain</keyword>
<feature type="domain" description="Protein kinase" evidence="15">
    <location>
        <begin position="401"/>
        <end position="555"/>
    </location>
</feature>
<keyword evidence="18" id="KW-1185">Reference proteome</keyword>
<comment type="catalytic activity">
    <reaction evidence="11">
        <text>L-threonyl-[protein] + ATP = O-phospho-L-threonyl-[protein] + ADP + H(+)</text>
        <dbReference type="Rhea" id="RHEA:46608"/>
        <dbReference type="Rhea" id="RHEA-COMP:11060"/>
        <dbReference type="Rhea" id="RHEA-COMP:11605"/>
        <dbReference type="ChEBI" id="CHEBI:15378"/>
        <dbReference type="ChEBI" id="CHEBI:30013"/>
        <dbReference type="ChEBI" id="CHEBI:30616"/>
        <dbReference type="ChEBI" id="CHEBI:61977"/>
        <dbReference type="ChEBI" id="CHEBI:456216"/>
        <dbReference type="EC" id="2.7.11.1"/>
    </reaction>
</comment>
<proteinExistence type="predicted"/>
<keyword evidence="13" id="KW-0812">Transmembrane</keyword>
<dbReference type="PANTHER" id="PTHR47976">
    <property type="entry name" value="G-TYPE LECTIN S-RECEPTOR-LIKE SERINE/THREONINE-PROTEIN KINASE SD2-5"/>
    <property type="match status" value="1"/>
</dbReference>
<keyword evidence="4" id="KW-0808">Transferase</keyword>
<dbReference type="PROSITE" id="PS00108">
    <property type="entry name" value="PROTEIN_KINASE_ST"/>
    <property type="match status" value="1"/>
</dbReference>
<comment type="catalytic activity">
    <reaction evidence="12">
        <text>L-seryl-[protein] + ATP = O-phospho-L-seryl-[protein] + ADP + H(+)</text>
        <dbReference type="Rhea" id="RHEA:17989"/>
        <dbReference type="Rhea" id="RHEA-COMP:9863"/>
        <dbReference type="Rhea" id="RHEA-COMP:11604"/>
        <dbReference type="ChEBI" id="CHEBI:15378"/>
        <dbReference type="ChEBI" id="CHEBI:29999"/>
        <dbReference type="ChEBI" id="CHEBI:30616"/>
        <dbReference type="ChEBI" id="CHEBI:83421"/>
        <dbReference type="ChEBI" id="CHEBI:456216"/>
        <dbReference type="EC" id="2.7.11.1"/>
    </reaction>
</comment>
<evidence type="ECO:0000256" key="7">
    <source>
        <dbReference type="ARBA" id="ARBA00022777"/>
    </source>
</evidence>
<dbReference type="InterPro" id="IPR001480">
    <property type="entry name" value="Bulb-type_lectin_dom"/>
</dbReference>
<keyword evidence="5 14" id="KW-0732">Signal</keyword>
<feature type="signal peptide" evidence="14">
    <location>
        <begin position="1"/>
        <end position="27"/>
    </location>
</feature>
<feature type="transmembrane region" description="Helical" evidence="13">
    <location>
        <begin position="451"/>
        <end position="479"/>
    </location>
</feature>
<dbReference type="EnsemblPlants" id="QL04p002639:mrna">
    <property type="protein sequence ID" value="QL04p002639:mrna"/>
    <property type="gene ID" value="QL04p002639"/>
</dbReference>
<reference evidence="17" key="2">
    <citation type="submission" date="2021-01" db="UniProtKB">
        <authorList>
            <consortium name="EnsemblPlants"/>
        </authorList>
    </citation>
    <scope>IDENTIFICATION</scope>
</reference>
<name>A0A7N2LCN8_QUELO</name>
<protein>
    <recommendedName>
        <fullName evidence="1">non-specific serine/threonine protein kinase</fullName>
        <ecNumber evidence="1">2.7.11.1</ecNumber>
    </recommendedName>
</protein>
<evidence type="ECO:0000256" key="6">
    <source>
        <dbReference type="ARBA" id="ARBA00022741"/>
    </source>
</evidence>
<organism evidence="17 18">
    <name type="scientific">Quercus lobata</name>
    <name type="common">Valley oak</name>
    <dbReference type="NCBI Taxonomy" id="97700"/>
    <lineage>
        <taxon>Eukaryota</taxon>
        <taxon>Viridiplantae</taxon>
        <taxon>Streptophyta</taxon>
        <taxon>Embryophyta</taxon>
        <taxon>Tracheophyta</taxon>
        <taxon>Spermatophyta</taxon>
        <taxon>Magnoliopsida</taxon>
        <taxon>eudicotyledons</taxon>
        <taxon>Gunneridae</taxon>
        <taxon>Pentapetalae</taxon>
        <taxon>rosids</taxon>
        <taxon>fabids</taxon>
        <taxon>Fagales</taxon>
        <taxon>Fagaceae</taxon>
        <taxon>Quercus</taxon>
    </lineage>
</organism>
<evidence type="ECO:0000256" key="1">
    <source>
        <dbReference type="ARBA" id="ARBA00012513"/>
    </source>
</evidence>
<dbReference type="FunFam" id="2.90.10.10:FF:000006">
    <property type="entry name" value="Serine/threonine-protein kinase"/>
    <property type="match status" value="1"/>
</dbReference>
<dbReference type="InParanoid" id="A0A7N2LCN8"/>
<dbReference type="PROSITE" id="PS50011">
    <property type="entry name" value="PROTEIN_KINASE_DOM"/>
    <property type="match status" value="1"/>
</dbReference>
<keyword evidence="13" id="KW-1133">Transmembrane helix</keyword>
<dbReference type="InterPro" id="IPR011009">
    <property type="entry name" value="Kinase-like_dom_sf"/>
</dbReference>
<feature type="domain" description="Bulb-type lectin" evidence="16">
    <location>
        <begin position="26"/>
        <end position="147"/>
    </location>
</feature>
<dbReference type="GO" id="GO:0004674">
    <property type="term" value="F:protein serine/threonine kinase activity"/>
    <property type="evidence" value="ECO:0007669"/>
    <property type="project" value="UniProtKB-KW"/>
</dbReference>
<dbReference type="Gene3D" id="2.90.10.10">
    <property type="entry name" value="Bulb-type lectin domain"/>
    <property type="match status" value="1"/>
</dbReference>
<dbReference type="AlphaFoldDB" id="A0A7N2LCN8"/>
<evidence type="ECO:0000256" key="12">
    <source>
        <dbReference type="ARBA" id="ARBA00048679"/>
    </source>
</evidence>
<dbReference type="CDD" id="cd00028">
    <property type="entry name" value="B_lectin"/>
    <property type="match status" value="1"/>
</dbReference>
<evidence type="ECO:0000313" key="17">
    <source>
        <dbReference type="EnsemblPlants" id="QL04p002639:mrna"/>
    </source>
</evidence>
<dbReference type="InterPro" id="IPR008271">
    <property type="entry name" value="Ser/Thr_kinase_AS"/>
</dbReference>
<dbReference type="SMART" id="SM00108">
    <property type="entry name" value="B_lectin"/>
    <property type="match status" value="1"/>
</dbReference>
<dbReference type="Pfam" id="PF00069">
    <property type="entry name" value="Pkinase"/>
    <property type="match status" value="1"/>
</dbReference>
<evidence type="ECO:0000256" key="3">
    <source>
        <dbReference type="ARBA" id="ARBA00022536"/>
    </source>
</evidence>
<dbReference type="OMA" id="FWISEAG"/>